<organism evidence="4 5">
    <name type="scientific">Variovorax boronicumulans</name>
    <dbReference type="NCBI Taxonomy" id="436515"/>
    <lineage>
        <taxon>Bacteria</taxon>
        <taxon>Pseudomonadati</taxon>
        <taxon>Pseudomonadota</taxon>
        <taxon>Betaproteobacteria</taxon>
        <taxon>Burkholderiales</taxon>
        <taxon>Comamonadaceae</taxon>
        <taxon>Variovorax</taxon>
    </lineage>
</organism>
<dbReference type="GO" id="GO:0003677">
    <property type="term" value="F:DNA binding"/>
    <property type="evidence" value="ECO:0007669"/>
    <property type="project" value="UniProtKB-UniRule"/>
</dbReference>
<dbReference type="InterPro" id="IPR001647">
    <property type="entry name" value="HTH_TetR"/>
</dbReference>
<dbReference type="InterPro" id="IPR009057">
    <property type="entry name" value="Homeodomain-like_sf"/>
</dbReference>
<name>A0AAW8DUB5_9BURK</name>
<reference evidence="4" key="1">
    <citation type="submission" date="2023-07" db="EMBL/GenBank/DDBJ databases">
        <title>Sorghum-associated microbial communities from plants grown in Nebraska, USA.</title>
        <authorList>
            <person name="Schachtman D."/>
        </authorList>
    </citation>
    <scope>NUCLEOTIDE SEQUENCE</scope>
    <source>
        <strain evidence="4">DS2795</strain>
    </source>
</reference>
<dbReference type="Pfam" id="PF00440">
    <property type="entry name" value="TetR_N"/>
    <property type="match status" value="1"/>
</dbReference>
<dbReference type="EMBL" id="JAUSRR010000003">
    <property type="protein sequence ID" value="MDP9922934.1"/>
    <property type="molecule type" value="Genomic_DNA"/>
</dbReference>
<sequence length="228" mass="25313">MRHVDVKRPPRKDRALSSATVDVEFKPPLQSRSEKSLSKMINAGRELVELSGDFEGMMLSDVIRLAGTSTGAFYGRFRDKDAFVAAILESAFAQIRKEVDSKIDAELLLETGRASEVAASIVHIYVAMCRENRGLFKAVLRHFAINDPSSNPIRALDHHIRSRTVPALIESMRRQSQSVSDPNIQIGIQFVVGTLAITLLTDPGPLRFASDNLEANLQAMLQRFLQLP</sequence>
<evidence type="ECO:0000313" key="5">
    <source>
        <dbReference type="Proteomes" id="UP001244295"/>
    </source>
</evidence>
<feature type="DNA-binding region" description="H-T-H motif" evidence="2">
    <location>
        <begin position="58"/>
        <end position="77"/>
    </location>
</feature>
<evidence type="ECO:0000256" key="1">
    <source>
        <dbReference type="ARBA" id="ARBA00023125"/>
    </source>
</evidence>
<feature type="domain" description="HTH tetR-type" evidence="3">
    <location>
        <begin position="34"/>
        <end position="95"/>
    </location>
</feature>
<evidence type="ECO:0000313" key="4">
    <source>
        <dbReference type="EMBL" id="MDP9922934.1"/>
    </source>
</evidence>
<protein>
    <submittedName>
        <fullName evidence="4">AcrR family transcriptional regulator</fullName>
    </submittedName>
</protein>
<dbReference type="RefSeq" id="WP_307636486.1">
    <property type="nucleotide sequence ID" value="NZ_JAUSRR010000003.1"/>
</dbReference>
<dbReference type="PROSITE" id="PS50977">
    <property type="entry name" value="HTH_TETR_2"/>
    <property type="match status" value="1"/>
</dbReference>
<dbReference type="Gene3D" id="1.10.357.10">
    <property type="entry name" value="Tetracycline Repressor, domain 2"/>
    <property type="match status" value="1"/>
</dbReference>
<dbReference type="AlphaFoldDB" id="A0AAW8DUB5"/>
<dbReference type="Proteomes" id="UP001244295">
    <property type="component" value="Unassembled WGS sequence"/>
</dbReference>
<dbReference type="SUPFAM" id="SSF46689">
    <property type="entry name" value="Homeodomain-like"/>
    <property type="match status" value="1"/>
</dbReference>
<proteinExistence type="predicted"/>
<evidence type="ECO:0000256" key="2">
    <source>
        <dbReference type="PROSITE-ProRule" id="PRU00335"/>
    </source>
</evidence>
<keyword evidence="1 2" id="KW-0238">DNA-binding</keyword>
<comment type="caution">
    <text evidence="4">The sequence shown here is derived from an EMBL/GenBank/DDBJ whole genome shotgun (WGS) entry which is preliminary data.</text>
</comment>
<evidence type="ECO:0000259" key="3">
    <source>
        <dbReference type="PROSITE" id="PS50977"/>
    </source>
</evidence>
<gene>
    <name evidence="4" type="ORF">J2W25_001955</name>
</gene>
<accession>A0AAW8DUB5</accession>